<gene>
    <name evidence="4" type="primary">LOC140035784</name>
</gene>
<dbReference type="Gene3D" id="1.20.58.1040">
    <property type="match status" value="1"/>
</dbReference>
<dbReference type="Proteomes" id="UP001652660">
    <property type="component" value="Chromosome 2c"/>
</dbReference>
<name>A0ABM4WNB0_COFAR</name>
<dbReference type="SMART" id="SM00768">
    <property type="entry name" value="X8"/>
    <property type="match status" value="1"/>
</dbReference>
<accession>A0ABM4WNB0</accession>
<evidence type="ECO:0000313" key="3">
    <source>
        <dbReference type="Proteomes" id="UP001652660"/>
    </source>
</evidence>
<evidence type="ECO:0000313" key="4">
    <source>
        <dbReference type="RefSeq" id="XP_071933275.1"/>
    </source>
</evidence>
<sequence>MTSTDDNKSTSDWIFTLGGDAISWASKKQTCITNSTMEFEFVTLAAARKEARVQKFWCVLRRGIPDSQVQQFLDSACSQLDCRPINPGGACYDPNTYANHGSYALDLYYVVRGQCPGIGIFTDNNPCTSQTPSPCHIKQEIGY</sequence>
<evidence type="ECO:0000259" key="2">
    <source>
        <dbReference type="SMART" id="SM00768"/>
    </source>
</evidence>
<dbReference type="InterPro" id="IPR012946">
    <property type="entry name" value="X8"/>
</dbReference>
<evidence type="ECO:0000256" key="1">
    <source>
        <dbReference type="ARBA" id="ARBA00022729"/>
    </source>
</evidence>
<keyword evidence="3" id="KW-1185">Reference proteome</keyword>
<dbReference type="PANTHER" id="PTHR31044">
    <property type="entry name" value="BETA-1,3 GLUCANASE"/>
    <property type="match status" value="1"/>
</dbReference>
<dbReference type="CDD" id="cd09272">
    <property type="entry name" value="RNase_HI_RT_Ty1"/>
    <property type="match status" value="1"/>
</dbReference>
<dbReference type="RefSeq" id="XP_071933275.1">
    <property type="nucleotide sequence ID" value="XM_072077174.1"/>
</dbReference>
<reference evidence="4" key="1">
    <citation type="submission" date="2025-08" db="UniProtKB">
        <authorList>
            <consortium name="RefSeq"/>
        </authorList>
    </citation>
    <scope>IDENTIFICATION</scope>
    <source>
        <tissue evidence="4">Leaves</tissue>
    </source>
</reference>
<dbReference type="PANTHER" id="PTHR31044:SF147">
    <property type="entry name" value="CARBOHYDRATE-BINDING X8 DOMAIN PROTEIN"/>
    <property type="match status" value="1"/>
</dbReference>
<protein>
    <submittedName>
        <fullName evidence="4">Major pollen allergen Ole e 10-like</fullName>
    </submittedName>
</protein>
<dbReference type="Pfam" id="PF07983">
    <property type="entry name" value="X8"/>
    <property type="match status" value="1"/>
</dbReference>
<keyword evidence="1" id="KW-0732">Signal</keyword>
<dbReference type="InterPro" id="IPR044788">
    <property type="entry name" value="X8_dom_prot"/>
</dbReference>
<dbReference type="GeneID" id="140035784"/>
<organism evidence="3 4">
    <name type="scientific">Coffea arabica</name>
    <name type="common">Arabian coffee</name>
    <dbReference type="NCBI Taxonomy" id="13443"/>
    <lineage>
        <taxon>Eukaryota</taxon>
        <taxon>Viridiplantae</taxon>
        <taxon>Streptophyta</taxon>
        <taxon>Embryophyta</taxon>
        <taxon>Tracheophyta</taxon>
        <taxon>Spermatophyta</taxon>
        <taxon>Magnoliopsida</taxon>
        <taxon>eudicotyledons</taxon>
        <taxon>Gunneridae</taxon>
        <taxon>Pentapetalae</taxon>
        <taxon>asterids</taxon>
        <taxon>lamiids</taxon>
        <taxon>Gentianales</taxon>
        <taxon>Rubiaceae</taxon>
        <taxon>Ixoroideae</taxon>
        <taxon>Gardenieae complex</taxon>
        <taxon>Bertiereae - Coffeeae clade</taxon>
        <taxon>Coffeeae</taxon>
        <taxon>Coffea</taxon>
    </lineage>
</organism>
<proteinExistence type="predicted"/>
<feature type="domain" description="X8" evidence="2">
    <location>
        <begin position="56"/>
        <end position="137"/>
    </location>
</feature>